<accession>A0A2Z7CZK4</accession>
<keyword evidence="2" id="KW-1185">Reference proteome</keyword>
<gene>
    <name evidence="1" type="ORF">F511_37868</name>
</gene>
<proteinExistence type="predicted"/>
<name>A0A2Z7CZK4_9LAMI</name>
<organism evidence="1 2">
    <name type="scientific">Dorcoceras hygrometricum</name>
    <dbReference type="NCBI Taxonomy" id="472368"/>
    <lineage>
        <taxon>Eukaryota</taxon>
        <taxon>Viridiplantae</taxon>
        <taxon>Streptophyta</taxon>
        <taxon>Embryophyta</taxon>
        <taxon>Tracheophyta</taxon>
        <taxon>Spermatophyta</taxon>
        <taxon>Magnoliopsida</taxon>
        <taxon>eudicotyledons</taxon>
        <taxon>Gunneridae</taxon>
        <taxon>Pentapetalae</taxon>
        <taxon>asterids</taxon>
        <taxon>lamiids</taxon>
        <taxon>Lamiales</taxon>
        <taxon>Gesneriaceae</taxon>
        <taxon>Didymocarpoideae</taxon>
        <taxon>Trichosporeae</taxon>
        <taxon>Loxocarpinae</taxon>
        <taxon>Dorcoceras</taxon>
    </lineage>
</organism>
<sequence>MASSLFVNALQVEFESVLAMEHTGMTRFEQMIISSALESPSANSKLKEVDKVLSSIDSRMIYMESKITPLDSRALSKDSRTVSMDSRLKSMDSKLDEMLKTQSFMKNQSGLYHRTFYDKVDTLAANVTTSRTALETSLVRQLAGQQYQLTNEIDMVKMHLVELVEHLKQVGDAKRGKVGRVDLWMDQAEV</sequence>
<dbReference type="OrthoDB" id="342281at2759"/>
<dbReference type="EMBL" id="KQ992473">
    <property type="protein sequence ID" value="KZV50316.1"/>
    <property type="molecule type" value="Genomic_DNA"/>
</dbReference>
<evidence type="ECO:0000313" key="2">
    <source>
        <dbReference type="Proteomes" id="UP000250235"/>
    </source>
</evidence>
<reference evidence="1 2" key="1">
    <citation type="journal article" date="2015" name="Proc. Natl. Acad. Sci. U.S.A.">
        <title>The resurrection genome of Boea hygrometrica: A blueprint for survival of dehydration.</title>
        <authorList>
            <person name="Xiao L."/>
            <person name="Yang G."/>
            <person name="Zhang L."/>
            <person name="Yang X."/>
            <person name="Zhao S."/>
            <person name="Ji Z."/>
            <person name="Zhou Q."/>
            <person name="Hu M."/>
            <person name="Wang Y."/>
            <person name="Chen M."/>
            <person name="Xu Y."/>
            <person name="Jin H."/>
            <person name="Xiao X."/>
            <person name="Hu G."/>
            <person name="Bao F."/>
            <person name="Hu Y."/>
            <person name="Wan P."/>
            <person name="Li L."/>
            <person name="Deng X."/>
            <person name="Kuang T."/>
            <person name="Xiang C."/>
            <person name="Zhu J.K."/>
            <person name="Oliver M.J."/>
            <person name="He Y."/>
        </authorList>
    </citation>
    <scope>NUCLEOTIDE SEQUENCE [LARGE SCALE GENOMIC DNA]</scope>
    <source>
        <strain evidence="2">cv. XS01</strain>
    </source>
</reference>
<protein>
    <submittedName>
        <fullName evidence="1">Zinc finger CCCH domain-containing protein 8-like</fullName>
    </submittedName>
</protein>
<dbReference type="AlphaFoldDB" id="A0A2Z7CZK4"/>
<evidence type="ECO:0000313" key="1">
    <source>
        <dbReference type="EMBL" id="KZV50316.1"/>
    </source>
</evidence>
<dbReference type="Proteomes" id="UP000250235">
    <property type="component" value="Unassembled WGS sequence"/>
</dbReference>